<dbReference type="InterPro" id="IPR016167">
    <property type="entry name" value="FAD-bd_PCMH_sub1"/>
</dbReference>
<evidence type="ECO:0000256" key="8">
    <source>
        <dbReference type="ARBA" id="ARBA00022827"/>
    </source>
</evidence>
<evidence type="ECO:0000259" key="17">
    <source>
        <dbReference type="PROSITE" id="PS51387"/>
    </source>
</evidence>
<dbReference type="HAMAP" id="MF_00037">
    <property type="entry name" value="MurB"/>
    <property type="match status" value="1"/>
</dbReference>
<evidence type="ECO:0000256" key="5">
    <source>
        <dbReference type="ARBA" id="ARBA00022490"/>
    </source>
</evidence>
<proteinExistence type="inferred from homology"/>
<dbReference type="Pfam" id="PF01565">
    <property type="entry name" value="FAD_binding_4"/>
    <property type="match status" value="1"/>
</dbReference>
<sequence length="294" mass="31307">MNLENLGLFYKEEPLSGYTTFKIGGPAEYLLIPQNETALIEALDQAKAYGVAVTILGNGSNVLVDDTGVKGLVIVLKNTLNVLTVRGETLYAGAGATMQEAALAAYRAGLSGLEFAHGIPGTVGGGVIMNAGAYGGELTDVVASVRLLDKTNQPLVVDHDAMAFRYRGSRAMDEGLIVTGCTFKLHPADKAGIRSTMDELMDRRRAKQPLELPSSGSTFKRPPGHFAGKLITDCGLKGLRYGGAMISDKHAGFVVNVDSATAEDVKQLIATVQKVIKEEYNVSIEREVKYIGGR</sequence>
<dbReference type="NCBIfam" id="NF010480">
    <property type="entry name" value="PRK13905.1"/>
    <property type="match status" value="1"/>
</dbReference>
<evidence type="ECO:0000256" key="7">
    <source>
        <dbReference type="ARBA" id="ARBA00022630"/>
    </source>
</evidence>
<dbReference type="InterPro" id="IPR006094">
    <property type="entry name" value="Oxid_FAD_bind_N"/>
</dbReference>
<dbReference type="Gene3D" id="3.30.465.10">
    <property type="match status" value="1"/>
</dbReference>
<keyword evidence="11 16" id="KW-0573">Peptidoglycan synthesis</keyword>
<protein>
    <recommendedName>
        <fullName evidence="16">UDP-N-acetylenolpyruvoylglucosamine reductase</fullName>
        <ecNumber evidence="16">1.3.1.98</ecNumber>
    </recommendedName>
    <alternativeName>
        <fullName evidence="16">UDP-N-acetylmuramate dehydrogenase</fullName>
    </alternativeName>
</protein>
<keyword evidence="19" id="KW-1185">Reference proteome</keyword>
<dbReference type="Proteomes" id="UP001210339">
    <property type="component" value="Chromosome"/>
</dbReference>
<evidence type="ECO:0000256" key="12">
    <source>
        <dbReference type="ARBA" id="ARBA00023002"/>
    </source>
</evidence>
<keyword evidence="8 16" id="KW-0274">FAD</keyword>
<dbReference type="Pfam" id="PF02873">
    <property type="entry name" value="MurB_C"/>
    <property type="match status" value="1"/>
</dbReference>
<gene>
    <name evidence="16 18" type="primary">murB</name>
    <name evidence="18" type="ORF">O6R05_02475</name>
</gene>
<comment type="cofactor">
    <cofactor evidence="1 16">
        <name>FAD</name>
        <dbReference type="ChEBI" id="CHEBI:57692"/>
    </cofactor>
</comment>
<comment type="pathway">
    <text evidence="4 16">Cell wall biogenesis; peptidoglycan biosynthesis.</text>
</comment>
<dbReference type="PROSITE" id="PS51387">
    <property type="entry name" value="FAD_PCMH"/>
    <property type="match status" value="1"/>
</dbReference>
<dbReference type="InterPro" id="IPR016169">
    <property type="entry name" value="FAD-bd_PCMH_sub2"/>
</dbReference>
<dbReference type="SUPFAM" id="SSF56176">
    <property type="entry name" value="FAD-binding/transporter-associated domain-like"/>
    <property type="match status" value="1"/>
</dbReference>
<keyword evidence="7 16" id="KW-0285">Flavoprotein</keyword>
<feature type="active site" evidence="16">
    <location>
        <position position="287"/>
    </location>
</feature>
<keyword evidence="13 16" id="KW-0131">Cell cycle</keyword>
<dbReference type="PANTHER" id="PTHR21071:SF4">
    <property type="entry name" value="UDP-N-ACETYLENOLPYRUVOYLGLUCOSAMINE REDUCTASE"/>
    <property type="match status" value="1"/>
</dbReference>
<evidence type="ECO:0000256" key="1">
    <source>
        <dbReference type="ARBA" id="ARBA00001974"/>
    </source>
</evidence>
<dbReference type="EMBL" id="CP115667">
    <property type="protein sequence ID" value="WBW50427.1"/>
    <property type="molecule type" value="Genomic_DNA"/>
</dbReference>
<evidence type="ECO:0000313" key="18">
    <source>
        <dbReference type="EMBL" id="WBW50427.1"/>
    </source>
</evidence>
<comment type="catalytic activity">
    <reaction evidence="15 16">
        <text>UDP-N-acetyl-alpha-D-muramate + NADP(+) = UDP-N-acetyl-3-O-(1-carboxyvinyl)-alpha-D-glucosamine + NADPH + H(+)</text>
        <dbReference type="Rhea" id="RHEA:12248"/>
        <dbReference type="ChEBI" id="CHEBI:15378"/>
        <dbReference type="ChEBI" id="CHEBI:57783"/>
        <dbReference type="ChEBI" id="CHEBI:58349"/>
        <dbReference type="ChEBI" id="CHEBI:68483"/>
        <dbReference type="ChEBI" id="CHEBI:70757"/>
        <dbReference type="EC" id="1.3.1.98"/>
    </reaction>
</comment>
<dbReference type="InterPro" id="IPR036318">
    <property type="entry name" value="FAD-bd_PCMH-like_sf"/>
</dbReference>
<dbReference type="Gene3D" id="3.30.43.10">
    <property type="entry name" value="Uridine Diphospho-n-acetylenolpyruvylglucosamine Reductase, domain 2"/>
    <property type="match status" value="1"/>
</dbReference>
<feature type="active site" evidence="16">
    <location>
        <position position="167"/>
    </location>
</feature>
<dbReference type="NCBIfam" id="TIGR00179">
    <property type="entry name" value="murB"/>
    <property type="match status" value="1"/>
</dbReference>
<evidence type="ECO:0000256" key="16">
    <source>
        <dbReference type="HAMAP-Rule" id="MF_00037"/>
    </source>
</evidence>
<dbReference type="GO" id="GO:0008762">
    <property type="term" value="F:UDP-N-acetylmuramate dehydrogenase activity"/>
    <property type="evidence" value="ECO:0007669"/>
    <property type="project" value="UniProtKB-EC"/>
</dbReference>
<organism evidence="18 19">
    <name type="scientific">Peptoniphilus equinus</name>
    <dbReference type="NCBI Taxonomy" id="3016343"/>
    <lineage>
        <taxon>Bacteria</taxon>
        <taxon>Bacillati</taxon>
        <taxon>Bacillota</taxon>
        <taxon>Tissierellia</taxon>
        <taxon>Tissierellales</taxon>
        <taxon>Peptoniphilaceae</taxon>
        <taxon>Peptoniphilus</taxon>
    </lineage>
</organism>
<keyword evidence="14 16" id="KW-0961">Cell wall biogenesis/degradation</keyword>
<dbReference type="InterPro" id="IPR016166">
    <property type="entry name" value="FAD-bd_PCMH"/>
</dbReference>
<evidence type="ECO:0000256" key="15">
    <source>
        <dbReference type="ARBA" id="ARBA00048914"/>
    </source>
</evidence>
<dbReference type="EC" id="1.3.1.98" evidence="16"/>
<dbReference type="PANTHER" id="PTHR21071">
    <property type="entry name" value="UDP-N-ACETYLENOLPYRUVOYLGLUCOSAMINE REDUCTASE"/>
    <property type="match status" value="1"/>
</dbReference>
<evidence type="ECO:0000256" key="14">
    <source>
        <dbReference type="ARBA" id="ARBA00023316"/>
    </source>
</evidence>
<dbReference type="RefSeq" id="WP_271191959.1">
    <property type="nucleotide sequence ID" value="NZ_CP115667.1"/>
</dbReference>
<evidence type="ECO:0000256" key="9">
    <source>
        <dbReference type="ARBA" id="ARBA00022857"/>
    </source>
</evidence>
<keyword evidence="5 16" id="KW-0963">Cytoplasm</keyword>
<keyword evidence="10 16" id="KW-0133">Cell shape</keyword>
<evidence type="ECO:0000256" key="4">
    <source>
        <dbReference type="ARBA" id="ARBA00004752"/>
    </source>
</evidence>
<comment type="subcellular location">
    <subcellularLocation>
        <location evidence="3 16">Cytoplasm</location>
    </subcellularLocation>
</comment>
<keyword evidence="12 16" id="KW-0560">Oxidoreductase</keyword>
<evidence type="ECO:0000313" key="19">
    <source>
        <dbReference type="Proteomes" id="UP001210339"/>
    </source>
</evidence>
<keyword evidence="9 16" id="KW-0521">NADP</keyword>
<evidence type="ECO:0000256" key="2">
    <source>
        <dbReference type="ARBA" id="ARBA00003921"/>
    </source>
</evidence>
<dbReference type="InterPro" id="IPR036635">
    <property type="entry name" value="MurB_C_sf"/>
</dbReference>
<comment type="similarity">
    <text evidence="16">Belongs to the MurB family.</text>
</comment>
<dbReference type="SUPFAM" id="SSF56194">
    <property type="entry name" value="Uridine diphospho-N-Acetylenolpyruvylglucosamine reductase, MurB, C-terminal domain"/>
    <property type="match status" value="1"/>
</dbReference>
<dbReference type="InterPro" id="IPR003170">
    <property type="entry name" value="MurB"/>
</dbReference>
<name>A0ABY7QUM8_9FIRM</name>
<dbReference type="InterPro" id="IPR011601">
    <property type="entry name" value="MurB_C"/>
</dbReference>
<evidence type="ECO:0000256" key="13">
    <source>
        <dbReference type="ARBA" id="ARBA00023306"/>
    </source>
</evidence>
<reference evidence="18 19" key="1">
    <citation type="submission" date="2023-01" db="EMBL/GenBank/DDBJ databases">
        <authorList>
            <person name="Lee S.H."/>
            <person name="Jung H.S."/>
            <person name="Yun J.U."/>
        </authorList>
    </citation>
    <scope>NUCLEOTIDE SEQUENCE [LARGE SCALE GENOMIC DNA]</scope>
    <source>
        <strain evidence="18 19">CBA3646</strain>
    </source>
</reference>
<evidence type="ECO:0000256" key="10">
    <source>
        <dbReference type="ARBA" id="ARBA00022960"/>
    </source>
</evidence>
<evidence type="ECO:0000256" key="11">
    <source>
        <dbReference type="ARBA" id="ARBA00022984"/>
    </source>
</evidence>
<dbReference type="Gene3D" id="3.90.78.10">
    <property type="entry name" value="UDP-N-acetylenolpyruvoylglucosamine reductase, C-terminal domain"/>
    <property type="match status" value="1"/>
</dbReference>
<evidence type="ECO:0000256" key="6">
    <source>
        <dbReference type="ARBA" id="ARBA00022618"/>
    </source>
</evidence>
<comment type="function">
    <text evidence="2 16">Cell wall formation.</text>
</comment>
<feature type="domain" description="FAD-binding PCMH-type" evidence="17">
    <location>
        <begin position="22"/>
        <end position="188"/>
    </location>
</feature>
<accession>A0ABY7QUM8</accession>
<keyword evidence="6 16" id="KW-0132">Cell division</keyword>
<feature type="active site" description="Proton donor" evidence="16">
    <location>
        <position position="217"/>
    </location>
</feature>
<evidence type="ECO:0000256" key="3">
    <source>
        <dbReference type="ARBA" id="ARBA00004496"/>
    </source>
</evidence>